<dbReference type="InterPro" id="IPR011010">
    <property type="entry name" value="DNA_brk_join_enz"/>
</dbReference>
<dbReference type="InterPro" id="IPR002104">
    <property type="entry name" value="Integrase_catalytic"/>
</dbReference>
<accession>A0ABT7K7Y4</accession>
<dbReference type="Gene3D" id="1.10.443.10">
    <property type="entry name" value="Intergrase catalytic core"/>
    <property type="match status" value="1"/>
</dbReference>
<dbReference type="EMBL" id="JARFYM010000042">
    <property type="protein sequence ID" value="MDL2403249.1"/>
    <property type="molecule type" value="Genomic_DNA"/>
</dbReference>
<evidence type="ECO:0000256" key="1">
    <source>
        <dbReference type="ARBA" id="ARBA00023172"/>
    </source>
</evidence>
<protein>
    <submittedName>
        <fullName evidence="3">Tyrosine-type recombinase/integrase</fullName>
    </submittedName>
</protein>
<name>A0ABT7K7Y4_9HYPH</name>
<sequence length="110" mass="12449">IICSSVKRLRFIPWSSQWARAYFKMDYFNGARSGLGNKMRDWCNAAELFHCSTHGLRKAGATIAAENGATDEELMAIFGWTTKNQTTRYTKKARRKKIAAGAIYKLIPGR</sequence>
<gene>
    <name evidence="3" type="ORF">PY649_30625</name>
</gene>
<feature type="non-terminal residue" evidence="3">
    <location>
        <position position="1"/>
    </location>
</feature>
<evidence type="ECO:0000313" key="3">
    <source>
        <dbReference type="EMBL" id="MDL2403249.1"/>
    </source>
</evidence>
<dbReference type="RefSeq" id="WP_285872665.1">
    <property type="nucleotide sequence ID" value="NZ_JARFYM010000042.1"/>
</dbReference>
<evidence type="ECO:0000313" key="4">
    <source>
        <dbReference type="Proteomes" id="UP001172645"/>
    </source>
</evidence>
<proteinExistence type="predicted"/>
<keyword evidence="4" id="KW-1185">Reference proteome</keyword>
<dbReference type="Proteomes" id="UP001172645">
    <property type="component" value="Unassembled WGS sequence"/>
</dbReference>
<keyword evidence="1" id="KW-0233">DNA recombination</keyword>
<dbReference type="SUPFAM" id="SSF56349">
    <property type="entry name" value="DNA breaking-rejoining enzymes"/>
    <property type="match status" value="1"/>
</dbReference>
<feature type="domain" description="Tyr recombinase" evidence="2">
    <location>
        <begin position="37"/>
        <end position="93"/>
    </location>
</feature>
<organism evidence="3 4">
    <name type="scientific">Rhizobium mayense</name>
    <dbReference type="NCBI Taxonomy" id="1312184"/>
    <lineage>
        <taxon>Bacteria</taxon>
        <taxon>Pseudomonadati</taxon>
        <taxon>Pseudomonadota</taxon>
        <taxon>Alphaproteobacteria</taxon>
        <taxon>Hyphomicrobiales</taxon>
        <taxon>Rhizobiaceae</taxon>
        <taxon>Rhizobium/Agrobacterium group</taxon>
        <taxon>Rhizobium</taxon>
    </lineage>
</organism>
<evidence type="ECO:0000259" key="2">
    <source>
        <dbReference type="Pfam" id="PF00589"/>
    </source>
</evidence>
<dbReference type="Pfam" id="PF00589">
    <property type="entry name" value="Phage_integrase"/>
    <property type="match status" value="1"/>
</dbReference>
<comment type="caution">
    <text evidence="3">The sequence shown here is derived from an EMBL/GenBank/DDBJ whole genome shotgun (WGS) entry which is preliminary data.</text>
</comment>
<reference evidence="3" key="1">
    <citation type="submission" date="2023-06" db="EMBL/GenBank/DDBJ databases">
        <title>Phylogenetic Diversity of Rhizobium strains.</title>
        <authorList>
            <person name="Moura F.T."/>
            <person name="Helene L.C.F."/>
            <person name="Hungria M."/>
        </authorList>
    </citation>
    <scope>NUCLEOTIDE SEQUENCE</scope>
    <source>
        <strain evidence="3">CCGE526</strain>
    </source>
</reference>
<dbReference type="InterPro" id="IPR013762">
    <property type="entry name" value="Integrase-like_cat_sf"/>
</dbReference>